<evidence type="ECO:0000256" key="3">
    <source>
        <dbReference type="ARBA" id="ARBA00022490"/>
    </source>
</evidence>
<evidence type="ECO:0000259" key="7">
    <source>
        <dbReference type="Pfam" id="PF02878"/>
    </source>
</evidence>
<feature type="domain" description="Nucleotidyl transferase" evidence="6">
    <location>
        <begin position="1"/>
        <end position="228"/>
    </location>
</feature>
<dbReference type="CDD" id="cd04181">
    <property type="entry name" value="NTP_transferase"/>
    <property type="match status" value="1"/>
</dbReference>
<organism evidence="9 10">
    <name type="scientific">Koleobacter methoxysyntrophicus</name>
    <dbReference type="NCBI Taxonomy" id="2751313"/>
    <lineage>
        <taxon>Bacteria</taxon>
        <taxon>Bacillati</taxon>
        <taxon>Bacillota</taxon>
        <taxon>Clostridia</taxon>
        <taxon>Koleobacterales</taxon>
        <taxon>Koleobacteraceae</taxon>
        <taxon>Koleobacter</taxon>
    </lineage>
</organism>
<proteinExistence type="inferred from homology"/>
<reference evidence="9" key="1">
    <citation type="submission" date="2020-07" db="EMBL/GenBank/DDBJ databases">
        <title>Koleobacter methoxysyntrophicus gen. nov., sp. nov., a novel anaerobic bacterium isolated from deep subsurface oil field and proposal of Koleobacterales ord. nov. in the phylum Firmicutes.</title>
        <authorList>
            <person name="Sakamoto S."/>
            <person name="Tamaki H."/>
        </authorList>
    </citation>
    <scope>NUCLEOTIDE SEQUENCE</scope>
    <source>
        <strain evidence="9">NRmbB1</strain>
    </source>
</reference>
<dbReference type="InterPro" id="IPR005844">
    <property type="entry name" value="A-D-PHexomutase_a/b/a-I"/>
</dbReference>
<dbReference type="Gene3D" id="2.160.10.10">
    <property type="entry name" value="Hexapeptide repeat proteins"/>
    <property type="match status" value="1"/>
</dbReference>
<comment type="subcellular location">
    <subcellularLocation>
        <location evidence="1">Cytoplasm</location>
        <location evidence="1">Cytosol</location>
    </subcellularLocation>
</comment>
<evidence type="ECO:0000256" key="2">
    <source>
        <dbReference type="ARBA" id="ARBA00010231"/>
    </source>
</evidence>
<dbReference type="Proteomes" id="UP000662904">
    <property type="component" value="Chromosome"/>
</dbReference>
<dbReference type="Pfam" id="PF25084">
    <property type="entry name" value="LbH_EIF2B"/>
    <property type="match status" value="1"/>
</dbReference>
<dbReference type="Pfam" id="PF00483">
    <property type="entry name" value="NTP_transferase"/>
    <property type="match status" value="1"/>
</dbReference>
<keyword evidence="9" id="KW-0548">Nucleotidyltransferase</keyword>
<feature type="domain" description="EIF2B subunit epsilon/gamma LbH" evidence="8">
    <location>
        <begin position="244"/>
        <end position="345"/>
    </location>
</feature>
<evidence type="ECO:0000313" key="10">
    <source>
        <dbReference type="Proteomes" id="UP000662904"/>
    </source>
</evidence>
<dbReference type="CDD" id="cd03356">
    <property type="entry name" value="LbH_G1P_AT_C_like"/>
    <property type="match status" value="1"/>
</dbReference>
<protein>
    <submittedName>
        <fullName evidence="9">UTP--glucose-1-phosphate uridylyltransferase</fullName>
        <ecNumber evidence="9">2.7.7.9</ecNumber>
    </submittedName>
</protein>
<dbReference type="PANTHER" id="PTHR22572">
    <property type="entry name" value="SUGAR-1-PHOSPHATE GUANYL TRANSFERASE"/>
    <property type="match status" value="1"/>
</dbReference>
<evidence type="ECO:0000259" key="8">
    <source>
        <dbReference type="Pfam" id="PF25084"/>
    </source>
</evidence>
<dbReference type="Gene3D" id="3.30.310.50">
    <property type="entry name" value="Alpha-D-phosphohexomutase, C-terminal domain"/>
    <property type="match status" value="1"/>
</dbReference>
<evidence type="ECO:0000256" key="4">
    <source>
        <dbReference type="ARBA" id="ARBA00022540"/>
    </source>
</evidence>
<comment type="similarity">
    <text evidence="2">Belongs to the phosphohexose mutase family.</text>
</comment>
<dbReference type="EC" id="2.7.7.9" evidence="9"/>
<dbReference type="Gene3D" id="3.90.550.10">
    <property type="entry name" value="Spore Coat Polysaccharide Biosynthesis Protein SpsA, Chain A"/>
    <property type="match status" value="1"/>
</dbReference>
<evidence type="ECO:0000313" key="9">
    <source>
        <dbReference type="EMBL" id="QSQ10340.1"/>
    </source>
</evidence>
<dbReference type="Pfam" id="PF02878">
    <property type="entry name" value="PGM_PMM_I"/>
    <property type="match status" value="1"/>
</dbReference>
<evidence type="ECO:0000256" key="1">
    <source>
        <dbReference type="ARBA" id="ARBA00004514"/>
    </source>
</evidence>
<dbReference type="InterPro" id="IPR029044">
    <property type="entry name" value="Nucleotide-diphossugar_trans"/>
</dbReference>
<evidence type="ECO:0000259" key="6">
    <source>
        <dbReference type="Pfam" id="PF00483"/>
    </source>
</evidence>
<dbReference type="KEGG" id="kme:H0A61_02745"/>
<dbReference type="SUPFAM" id="SSF53738">
    <property type="entry name" value="Phosphoglucomutase, first 3 domains"/>
    <property type="match status" value="1"/>
</dbReference>
<feature type="domain" description="Alpha-D-phosphohexomutase alpha/beta/alpha" evidence="7">
    <location>
        <begin position="378"/>
        <end position="506"/>
    </location>
</feature>
<dbReference type="Gene3D" id="3.40.120.10">
    <property type="entry name" value="Alpha-D-Glucose-1,6-Bisphosphate, subunit A, domain 3"/>
    <property type="match status" value="1"/>
</dbReference>
<name>A0A8A0RS33_9FIRM</name>
<evidence type="ECO:0000256" key="5">
    <source>
        <dbReference type="ARBA" id="ARBA00022917"/>
    </source>
</evidence>
<dbReference type="InterPro" id="IPR005835">
    <property type="entry name" value="NTP_transferase_dom"/>
</dbReference>
<keyword evidence="9" id="KW-0808">Transferase</keyword>
<dbReference type="AlphaFoldDB" id="A0A8A0RS33"/>
<dbReference type="SUPFAM" id="SSF53448">
    <property type="entry name" value="Nucleotide-diphospho-sugar transferases"/>
    <property type="match status" value="1"/>
</dbReference>
<dbReference type="InterPro" id="IPR036900">
    <property type="entry name" value="A-D-PHexomutase_C_sf"/>
</dbReference>
<dbReference type="EMBL" id="CP059066">
    <property type="protein sequence ID" value="QSQ10340.1"/>
    <property type="molecule type" value="Genomic_DNA"/>
</dbReference>
<dbReference type="SUPFAM" id="SSF51161">
    <property type="entry name" value="Trimeric LpxA-like enzymes"/>
    <property type="match status" value="1"/>
</dbReference>
<sequence>MAGGEGTRLRPLTCDLPKPMMPLMNKPIMEHIIELLKKHGITKVCATLQYLPDIIKEHFGDGSEFGVDLRYYIEETPLGTAGSVKNAQGFLDETFVVISGDVLCDIDLTEAIGFHREKGAIATLVLTRQDIPLEYGVVVTNEEGRIIRFLEKPSWAEVFSDTINTGIYILEPEVLNYFEKGQIFDFSKNLFPLLLKQNQPLYGFISKCYWCDIGNPEQYLQAHRDILDKKVMGSFWDGNREKGIWFGENIVYGENCKIVPPAVLGNNIRIGNNVTIEPYTVIGDNTIIEDNSSIKRSIIWKNSFIGRNTKIRGGIICDKTVIKDNVSVFENAIIGAETIVEARATLKPGVKVWPNKTIDEAHIVSSNLIWGTKSSKYMFGEKGISGRVNIDITPESAAKLGASLGCQLTKGAKLAVSSSNSPLTEMIKMALTSGILSTGHQILDLGKALLPVLKRAVRYYKLSSGVHLREREDGKILIEFLDSKGANIDKGMQRKIQHAFNRDDFQRCVEGEIKRVINIPDFTENYIAQVIEKFDVDSIKSRGLTVGFSAASSEERKVLPKFLNKLGVTPVKSNNKTEECDLVVIMENYGESVKLGFNEIFTDDNCNQLINSIISFNSRTCDSITLPLHSPRIIEEIARQHNTKVEWAKISSYDPFDPFEYIGRVIEYICVNKISFKELLNELPEYFWTYKTVYCPWEAKGKVIRHLMEAKNPNITIETIEGVKFHHKEGCVLILPDAEKPLCKIYGEGYTQEFAENITEELIERVKGIRDE</sequence>
<keyword evidence="5" id="KW-0648">Protein biosynthesis</keyword>
<dbReference type="InterPro" id="IPR050486">
    <property type="entry name" value="Mannose-1P_guanyltransferase"/>
</dbReference>
<dbReference type="GO" id="GO:0005975">
    <property type="term" value="P:carbohydrate metabolic process"/>
    <property type="evidence" value="ECO:0007669"/>
    <property type="project" value="InterPro"/>
</dbReference>
<dbReference type="GO" id="GO:0003983">
    <property type="term" value="F:UTP:glucose-1-phosphate uridylyltransferase activity"/>
    <property type="evidence" value="ECO:0007669"/>
    <property type="project" value="UniProtKB-EC"/>
</dbReference>
<accession>A0A8A0RS33</accession>
<keyword evidence="4" id="KW-0396">Initiation factor</keyword>
<dbReference type="GO" id="GO:0016868">
    <property type="term" value="F:intramolecular phosphotransferase activity"/>
    <property type="evidence" value="ECO:0007669"/>
    <property type="project" value="InterPro"/>
</dbReference>
<dbReference type="InterPro" id="IPR056764">
    <property type="entry name" value="LbH_EIF2B3/5"/>
</dbReference>
<gene>
    <name evidence="9" type="primary">cugP</name>
    <name evidence="9" type="ORF">H0A61_02745</name>
</gene>
<keyword evidence="10" id="KW-1185">Reference proteome</keyword>
<keyword evidence="3" id="KW-0963">Cytoplasm</keyword>
<dbReference type="InterPro" id="IPR011004">
    <property type="entry name" value="Trimer_LpxA-like_sf"/>
</dbReference>
<dbReference type="InterPro" id="IPR016055">
    <property type="entry name" value="A-D-PHexomutase_a/b/a-I/II/III"/>
</dbReference>
<dbReference type="SUPFAM" id="SSF55957">
    <property type="entry name" value="Phosphoglucomutase, C-terminal domain"/>
    <property type="match status" value="1"/>
</dbReference>